<organism evidence="1">
    <name type="scientific">uncultured Dysgonomonas sp</name>
    <dbReference type="NCBI Taxonomy" id="206096"/>
    <lineage>
        <taxon>Bacteria</taxon>
        <taxon>Pseudomonadati</taxon>
        <taxon>Bacteroidota</taxon>
        <taxon>Bacteroidia</taxon>
        <taxon>Bacteroidales</taxon>
        <taxon>Dysgonomonadaceae</taxon>
        <taxon>Dysgonomonas</taxon>
        <taxon>environmental samples</taxon>
    </lineage>
</organism>
<proteinExistence type="predicted"/>
<accession>A0A212JDR5</accession>
<gene>
    <name evidence="1" type="ORF">KL86DYS1_11937</name>
</gene>
<dbReference type="AlphaFoldDB" id="A0A212JDR5"/>
<dbReference type="EMBL" id="FLUM01000001">
    <property type="protein sequence ID" value="SBV97539.1"/>
    <property type="molecule type" value="Genomic_DNA"/>
</dbReference>
<evidence type="ECO:0000313" key="1">
    <source>
        <dbReference type="EMBL" id="SBV97539.1"/>
    </source>
</evidence>
<sequence length="248" mass="28832">MVGAETFVENNFGSINYTFKTSLELIIYGYSQLKNSGLKVSRSELLKEMMSIRNKKEGEKTSLDLEDYLRNVLVNDYIEPNRVFFGLENFKFHCGVEELYNNIRTGILDIKVCSSGLEDNVYYIFECKRLNKNIIYQYIHEGIVRFTTDQKYYPSSNTSLSGMISFLESEDKNKILNACDVYSILNAHLNKHKEAINLLENLNTINLISDHIEVSNFNNLYYSNHKRNDKPNILICHIVLDYNDIVIE</sequence>
<dbReference type="RefSeq" id="WP_296940293.1">
    <property type="nucleotide sequence ID" value="NZ_LT599032.1"/>
</dbReference>
<name>A0A212JDR5_9BACT</name>
<reference evidence="1" key="1">
    <citation type="submission" date="2016-04" db="EMBL/GenBank/DDBJ databases">
        <authorList>
            <person name="Evans L.H."/>
            <person name="Alamgir A."/>
            <person name="Owens N."/>
            <person name="Weber N.D."/>
            <person name="Virtaneva K."/>
            <person name="Barbian K."/>
            <person name="Babar A."/>
            <person name="Rosenke K."/>
        </authorList>
    </citation>
    <scope>NUCLEOTIDE SEQUENCE</scope>
    <source>
        <strain evidence="1">86-1</strain>
    </source>
</reference>
<protein>
    <submittedName>
        <fullName evidence="1">Uncharacterized protein</fullName>
    </submittedName>
</protein>